<dbReference type="InterPro" id="IPR050475">
    <property type="entry name" value="Prenyltransferase_related"/>
</dbReference>
<comment type="caution">
    <text evidence="7">The sequence shown here is derived from an EMBL/GenBank/DDBJ whole genome shotgun (WGS) entry which is preliminary data.</text>
</comment>
<dbReference type="EMBL" id="LYDR01000154">
    <property type="protein sequence ID" value="ODA28232.1"/>
    <property type="molecule type" value="Genomic_DNA"/>
</dbReference>
<gene>
    <name evidence="7" type="ORF">A6X21_01095</name>
</gene>
<feature type="transmembrane region" description="Helical" evidence="6">
    <location>
        <begin position="21"/>
        <end position="43"/>
    </location>
</feature>
<comment type="subcellular location">
    <subcellularLocation>
        <location evidence="1">Membrane</location>
        <topology evidence="1">Multi-pass membrane protein</topology>
    </subcellularLocation>
</comment>
<dbReference type="InterPro" id="IPR000537">
    <property type="entry name" value="UbiA_prenyltransferase"/>
</dbReference>
<evidence type="ECO:0000256" key="3">
    <source>
        <dbReference type="ARBA" id="ARBA00022692"/>
    </source>
</evidence>
<dbReference type="Gene3D" id="1.10.357.140">
    <property type="entry name" value="UbiA prenyltransferase"/>
    <property type="match status" value="1"/>
</dbReference>
<dbReference type="PANTHER" id="PTHR42723:SF1">
    <property type="entry name" value="CHLOROPHYLL SYNTHASE, CHLOROPLASTIC"/>
    <property type="match status" value="1"/>
</dbReference>
<dbReference type="AlphaFoldDB" id="A0A1C3E4Q0"/>
<feature type="transmembrane region" description="Helical" evidence="6">
    <location>
        <begin position="175"/>
        <end position="193"/>
    </location>
</feature>
<keyword evidence="2" id="KW-1003">Cell membrane</keyword>
<keyword evidence="5 6" id="KW-0472">Membrane</keyword>
<dbReference type="OrthoDB" id="2908954at2"/>
<dbReference type="GO" id="GO:0016020">
    <property type="term" value="C:membrane"/>
    <property type="evidence" value="ECO:0007669"/>
    <property type="project" value="UniProtKB-SubCell"/>
</dbReference>
<dbReference type="GO" id="GO:0016765">
    <property type="term" value="F:transferase activity, transferring alkyl or aryl (other than methyl) groups"/>
    <property type="evidence" value="ECO:0007669"/>
    <property type="project" value="InterPro"/>
</dbReference>
<dbReference type="RefSeq" id="WP_083233814.1">
    <property type="nucleotide sequence ID" value="NZ_LYDR01000154.1"/>
</dbReference>
<feature type="transmembrane region" description="Helical" evidence="6">
    <location>
        <begin position="244"/>
        <end position="263"/>
    </location>
</feature>
<evidence type="ECO:0000256" key="5">
    <source>
        <dbReference type="ARBA" id="ARBA00023136"/>
    </source>
</evidence>
<dbReference type="InterPro" id="IPR044878">
    <property type="entry name" value="UbiA_sf"/>
</dbReference>
<feature type="transmembrane region" description="Helical" evidence="6">
    <location>
        <begin position="97"/>
        <end position="117"/>
    </location>
</feature>
<keyword evidence="3 6" id="KW-0812">Transmembrane</keyword>
<reference evidence="7 8" key="1">
    <citation type="submission" date="2016-05" db="EMBL/GenBank/DDBJ databases">
        <title>Genomic and physiological characterization of Planctopirus sp. isolated from fresh water lake.</title>
        <authorList>
            <person name="Subhash Y."/>
            <person name="Ramana C."/>
        </authorList>
    </citation>
    <scope>NUCLEOTIDE SEQUENCE [LARGE SCALE GENOMIC DNA]</scope>
    <source>
        <strain evidence="7 8">JC280</strain>
    </source>
</reference>
<keyword evidence="4 6" id="KW-1133">Transmembrane helix</keyword>
<evidence type="ECO:0000313" key="8">
    <source>
        <dbReference type="Proteomes" id="UP000094828"/>
    </source>
</evidence>
<organism evidence="7 8">
    <name type="scientific">Planctopirus hydrillae</name>
    <dbReference type="NCBI Taxonomy" id="1841610"/>
    <lineage>
        <taxon>Bacteria</taxon>
        <taxon>Pseudomonadati</taxon>
        <taxon>Planctomycetota</taxon>
        <taxon>Planctomycetia</taxon>
        <taxon>Planctomycetales</taxon>
        <taxon>Planctomycetaceae</taxon>
        <taxon>Planctopirus</taxon>
    </lineage>
</organism>
<dbReference type="STRING" id="1841610.A6X21_01095"/>
<keyword evidence="8" id="KW-1185">Reference proteome</keyword>
<evidence type="ECO:0000313" key="7">
    <source>
        <dbReference type="EMBL" id="ODA28232.1"/>
    </source>
</evidence>
<accession>A0A1C3E4Q0</accession>
<protein>
    <recommendedName>
        <fullName evidence="9">Prenyltransferase</fullName>
    </recommendedName>
</protein>
<evidence type="ECO:0000256" key="2">
    <source>
        <dbReference type="ARBA" id="ARBA00022475"/>
    </source>
</evidence>
<feature type="transmembrane region" description="Helical" evidence="6">
    <location>
        <begin position="213"/>
        <end position="232"/>
    </location>
</feature>
<evidence type="ECO:0000256" key="1">
    <source>
        <dbReference type="ARBA" id="ARBA00004141"/>
    </source>
</evidence>
<dbReference type="PANTHER" id="PTHR42723">
    <property type="entry name" value="CHLOROPHYLL SYNTHASE"/>
    <property type="match status" value="1"/>
</dbReference>
<feature type="transmembrane region" description="Helical" evidence="6">
    <location>
        <begin position="55"/>
        <end position="76"/>
    </location>
</feature>
<proteinExistence type="predicted"/>
<sequence length="320" mass="34143">MAITHFPRTIGTERSIHFMKAWLQILRLPAVFTAMADIFAGFILSHQSLQPVNQFLLLLGSSSCLYLAGMVLNDYFDRELDAIERPERPIPSGRISASTALLAGFLLLIVGTGLALLAGPTSAIMAGILAFFVVSYDALTKGSWLGPINMGLCRGLNLLLGASAGNAFVEIFAQPQLMAAFAMGTYIAGVTLFARDESHEVPGQLSTSTKISLIGGVLGVAAGLGLLCAMFASSPDAAGNPQTAWFVILLIGFSAIRRMLMAIRTPSPQIIQSTVKLLLFSYVICSGVVVHWSTNNPWLSFGTVALLIPAMLLGRLIRLT</sequence>
<evidence type="ECO:0000256" key="6">
    <source>
        <dbReference type="SAM" id="Phobius"/>
    </source>
</evidence>
<dbReference type="Pfam" id="PF01040">
    <property type="entry name" value="UbiA"/>
    <property type="match status" value="1"/>
</dbReference>
<feature type="transmembrane region" description="Helical" evidence="6">
    <location>
        <begin position="275"/>
        <end position="292"/>
    </location>
</feature>
<feature type="transmembrane region" description="Helical" evidence="6">
    <location>
        <begin position="123"/>
        <end position="139"/>
    </location>
</feature>
<dbReference type="CDD" id="cd13964">
    <property type="entry name" value="PT_UbiA_1"/>
    <property type="match status" value="1"/>
</dbReference>
<evidence type="ECO:0000256" key="4">
    <source>
        <dbReference type="ARBA" id="ARBA00022989"/>
    </source>
</evidence>
<dbReference type="Proteomes" id="UP000094828">
    <property type="component" value="Unassembled WGS sequence"/>
</dbReference>
<feature type="transmembrane region" description="Helical" evidence="6">
    <location>
        <begin position="151"/>
        <end position="169"/>
    </location>
</feature>
<name>A0A1C3E4Q0_9PLAN</name>
<evidence type="ECO:0008006" key="9">
    <source>
        <dbReference type="Google" id="ProtNLM"/>
    </source>
</evidence>
<feature type="transmembrane region" description="Helical" evidence="6">
    <location>
        <begin position="298"/>
        <end position="317"/>
    </location>
</feature>